<evidence type="ECO:0000256" key="1">
    <source>
        <dbReference type="SAM" id="MobiDB-lite"/>
    </source>
</evidence>
<feature type="compositionally biased region" description="Basic and acidic residues" evidence="1">
    <location>
        <begin position="102"/>
        <end position="112"/>
    </location>
</feature>
<organism evidence="2 3">
    <name type="scientific">Rhizobium wuzhouense</name>
    <dbReference type="NCBI Taxonomy" id="1986026"/>
    <lineage>
        <taxon>Bacteria</taxon>
        <taxon>Pseudomonadati</taxon>
        <taxon>Pseudomonadota</taxon>
        <taxon>Alphaproteobacteria</taxon>
        <taxon>Hyphomicrobiales</taxon>
        <taxon>Rhizobiaceae</taxon>
        <taxon>Rhizobium/Agrobacterium group</taxon>
        <taxon>Rhizobium</taxon>
    </lineage>
</organism>
<gene>
    <name evidence="2" type="ORF">DMY87_02525</name>
</gene>
<evidence type="ECO:0000313" key="3">
    <source>
        <dbReference type="Proteomes" id="UP000247536"/>
    </source>
</evidence>
<proteinExistence type="predicted"/>
<dbReference type="Proteomes" id="UP000247536">
    <property type="component" value="Unassembled WGS sequence"/>
</dbReference>
<protein>
    <submittedName>
        <fullName evidence="2">Uncharacterized protein</fullName>
    </submittedName>
</protein>
<sequence length="112" mass="12626">MAKATLIRRLRSFLRSDVFVEIVIWQVLASVRGSQHAFKYSLALIATGECVLRYDNEAGKGDHRHLGSTEAAYAFTGIDALTEDFLSDVKGWLDDNPESEDREPRPDNGDRR</sequence>
<evidence type="ECO:0000313" key="2">
    <source>
        <dbReference type="EMBL" id="PYB77263.1"/>
    </source>
</evidence>
<reference evidence="2 3" key="1">
    <citation type="submission" date="2018-06" db="EMBL/GenBank/DDBJ databases">
        <title>Rhizobium wuzhouense sp. nov., isolated from roots of Oryza officinalis.</title>
        <authorList>
            <person name="Yuan T."/>
        </authorList>
    </citation>
    <scope>NUCLEOTIDE SEQUENCE [LARGE SCALE GENOMIC DNA]</scope>
    <source>
        <strain evidence="2 3">W44</strain>
    </source>
</reference>
<dbReference type="Pfam" id="PF20126">
    <property type="entry name" value="TumE"/>
    <property type="match status" value="1"/>
</dbReference>
<keyword evidence="3" id="KW-1185">Reference proteome</keyword>
<accession>A0ABX5P0X8</accession>
<name>A0ABX5P0X8_9HYPH</name>
<dbReference type="EMBL" id="QJRY01000001">
    <property type="protein sequence ID" value="PYB77263.1"/>
    <property type="molecule type" value="Genomic_DNA"/>
</dbReference>
<dbReference type="RefSeq" id="WP_110789698.1">
    <property type="nucleotide sequence ID" value="NZ_QJRY01000001.1"/>
</dbReference>
<feature type="region of interest" description="Disordered" evidence="1">
    <location>
        <begin position="91"/>
        <end position="112"/>
    </location>
</feature>
<dbReference type="InterPro" id="IPR045397">
    <property type="entry name" value="TumE-like"/>
</dbReference>
<comment type="caution">
    <text evidence="2">The sequence shown here is derived from an EMBL/GenBank/DDBJ whole genome shotgun (WGS) entry which is preliminary data.</text>
</comment>